<dbReference type="InterPro" id="IPR047175">
    <property type="entry name" value="CotS-like"/>
</dbReference>
<sequence>MEEILSDYIDITNTSIVECDQKRGYVYQGEVYFVLPAYGKEEVYQELQHACNFLYQAGVENMVCPVRMSESRYQINKNQRTYVIGKTASDSSLSYPASAHELARFHELGANYPYHLLNLSSYGQWKTLWGNRIDHFEGLIQQWHQERPVGEMHRLWIDTAPYIIGIGENAIQYVQESEQETRHQQKDQATFTFDRFSSHSQRLIWFDQIRYDHPVRDLAEALRYKVMAGRPTEEVTAFFYDYHTRSPLSIFGLRLLYARLLFPVHLLDKYEEVYSNPFDEKSVQETKLLFKRQRNYEHQLHRFFHALGINTKELKIPVLDW</sequence>
<dbReference type="Gene3D" id="3.90.1200.10">
    <property type="match status" value="1"/>
</dbReference>
<gene>
    <name evidence="1" type="ORF">SAMN05421743_115106</name>
</gene>
<keyword evidence="1" id="KW-0167">Capsid protein</keyword>
<dbReference type="PANTHER" id="PTHR39179:SF2">
    <property type="entry name" value="ENDOSPORE COAT-ASSOCIATED PROTEIN YUTH"/>
    <property type="match status" value="1"/>
</dbReference>
<protein>
    <submittedName>
        <fullName evidence="1">Spore coat protein YutH</fullName>
    </submittedName>
</protein>
<dbReference type="InterPro" id="IPR011009">
    <property type="entry name" value="Kinase-like_dom_sf"/>
</dbReference>
<reference evidence="1 2" key="1">
    <citation type="submission" date="2016-10" db="EMBL/GenBank/DDBJ databases">
        <authorList>
            <person name="de Groot N.N."/>
        </authorList>
    </citation>
    <scope>NUCLEOTIDE SEQUENCE [LARGE SCALE GENOMIC DNA]</scope>
    <source>
        <strain evidence="1 2">CCM7597</strain>
    </source>
</reference>
<dbReference type="OrthoDB" id="2986702at2"/>
<evidence type="ECO:0000313" key="2">
    <source>
        <dbReference type="Proteomes" id="UP000198584"/>
    </source>
</evidence>
<dbReference type="AlphaFoldDB" id="A0A1H4GEP6"/>
<dbReference type="SUPFAM" id="SSF56112">
    <property type="entry name" value="Protein kinase-like (PK-like)"/>
    <property type="match status" value="1"/>
</dbReference>
<dbReference type="GO" id="GO:0042601">
    <property type="term" value="C:endospore-forming forespore"/>
    <property type="evidence" value="ECO:0007669"/>
    <property type="project" value="TreeGrafter"/>
</dbReference>
<keyword evidence="2" id="KW-1185">Reference proteome</keyword>
<evidence type="ECO:0000313" key="1">
    <source>
        <dbReference type="EMBL" id="SEB08076.1"/>
    </source>
</evidence>
<name>A0A1H4GEP6_9BACI</name>
<dbReference type="RefSeq" id="WP_093046021.1">
    <property type="nucleotide sequence ID" value="NZ_FNQR01000015.1"/>
</dbReference>
<accession>A0A1H4GEP6</accession>
<dbReference type="Proteomes" id="UP000198584">
    <property type="component" value="Unassembled WGS sequence"/>
</dbReference>
<keyword evidence="1" id="KW-0946">Virion</keyword>
<dbReference type="PANTHER" id="PTHR39179">
    <property type="entry name" value="SPORE COAT PROTEIN I"/>
    <property type="match status" value="1"/>
</dbReference>
<dbReference type="EMBL" id="FNQR01000015">
    <property type="protein sequence ID" value="SEB08076.1"/>
    <property type="molecule type" value="Genomic_DNA"/>
</dbReference>
<proteinExistence type="predicted"/>
<dbReference type="STRING" id="571932.SAMN05421743_115106"/>
<organism evidence="1 2">
    <name type="scientific">Thalassobacillus cyri</name>
    <dbReference type="NCBI Taxonomy" id="571932"/>
    <lineage>
        <taxon>Bacteria</taxon>
        <taxon>Bacillati</taxon>
        <taxon>Bacillota</taxon>
        <taxon>Bacilli</taxon>
        <taxon>Bacillales</taxon>
        <taxon>Bacillaceae</taxon>
        <taxon>Thalassobacillus</taxon>
    </lineage>
</organism>